<dbReference type="PROSITE" id="PS50109">
    <property type="entry name" value="HIS_KIN"/>
    <property type="match status" value="1"/>
</dbReference>
<feature type="region of interest" description="Disordered" evidence="9">
    <location>
        <begin position="213"/>
        <end position="235"/>
    </location>
</feature>
<dbReference type="InterPro" id="IPR036890">
    <property type="entry name" value="HATPase_C_sf"/>
</dbReference>
<organism evidence="12 13">
    <name type="scientific">Paraburkholderia translucens</name>
    <dbReference type="NCBI Taxonomy" id="2886945"/>
    <lineage>
        <taxon>Bacteria</taxon>
        <taxon>Pseudomonadati</taxon>
        <taxon>Pseudomonadota</taxon>
        <taxon>Betaproteobacteria</taxon>
        <taxon>Burkholderiales</taxon>
        <taxon>Burkholderiaceae</taxon>
        <taxon>Paraburkholderia</taxon>
    </lineage>
</organism>
<feature type="compositionally biased region" description="Basic and acidic residues" evidence="9">
    <location>
        <begin position="222"/>
        <end position="231"/>
    </location>
</feature>
<dbReference type="PANTHER" id="PTHR43065:SF10">
    <property type="entry name" value="PEROXIDE STRESS-ACTIVATED HISTIDINE KINASE MAK3"/>
    <property type="match status" value="1"/>
</dbReference>
<keyword evidence="13" id="KW-1185">Reference proteome</keyword>
<evidence type="ECO:0000256" key="8">
    <source>
        <dbReference type="ARBA" id="ARBA00023012"/>
    </source>
</evidence>
<feature type="domain" description="PAS" evidence="11">
    <location>
        <begin position="163"/>
        <end position="207"/>
    </location>
</feature>
<dbReference type="PANTHER" id="PTHR43065">
    <property type="entry name" value="SENSOR HISTIDINE KINASE"/>
    <property type="match status" value="1"/>
</dbReference>
<keyword evidence="4" id="KW-0808">Transferase</keyword>
<dbReference type="SUPFAM" id="SSF55785">
    <property type="entry name" value="PYP-like sensor domain (PAS domain)"/>
    <property type="match status" value="1"/>
</dbReference>
<dbReference type="PROSITE" id="PS50112">
    <property type="entry name" value="PAS"/>
    <property type="match status" value="1"/>
</dbReference>
<evidence type="ECO:0000256" key="5">
    <source>
        <dbReference type="ARBA" id="ARBA00022741"/>
    </source>
</evidence>
<keyword evidence="5" id="KW-0547">Nucleotide-binding</keyword>
<evidence type="ECO:0000256" key="2">
    <source>
        <dbReference type="ARBA" id="ARBA00012438"/>
    </source>
</evidence>
<dbReference type="PRINTS" id="PR00344">
    <property type="entry name" value="BCTRLSENSOR"/>
</dbReference>
<dbReference type="EC" id="2.7.13.3" evidence="2"/>
<accession>A0ABS8KEP6</accession>
<evidence type="ECO:0000256" key="6">
    <source>
        <dbReference type="ARBA" id="ARBA00022777"/>
    </source>
</evidence>
<dbReference type="CDD" id="cd00082">
    <property type="entry name" value="HisKA"/>
    <property type="match status" value="1"/>
</dbReference>
<dbReference type="SMART" id="SM00091">
    <property type="entry name" value="PAS"/>
    <property type="match status" value="1"/>
</dbReference>
<dbReference type="CDD" id="cd00130">
    <property type="entry name" value="PAS"/>
    <property type="match status" value="1"/>
</dbReference>
<feature type="domain" description="Histidine kinase" evidence="10">
    <location>
        <begin position="306"/>
        <end position="522"/>
    </location>
</feature>
<keyword evidence="8" id="KW-0902">Two-component regulatory system</keyword>
<evidence type="ECO:0000313" key="12">
    <source>
        <dbReference type="EMBL" id="MCC8403237.1"/>
    </source>
</evidence>
<feature type="region of interest" description="Disordered" evidence="9">
    <location>
        <begin position="87"/>
        <end position="134"/>
    </location>
</feature>
<keyword evidence="3" id="KW-0597">Phosphoprotein</keyword>
<evidence type="ECO:0000256" key="9">
    <source>
        <dbReference type="SAM" id="MobiDB-lite"/>
    </source>
</evidence>
<evidence type="ECO:0000259" key="10">
    <source>
        <dbReference type="PROSITE" id="PS50109"/>
    </source>
</evidence>
<keyword evidence="6" id="KW-0418">Kinase</keyword>
<protein>
    <recommendedName>
        <fullName evidence="2">histidine kinase</fullName>
        <ecNumber evidence="2">2.7.13.3</ecNumber>
    </recommendedName>
</protein>
<dbReference type="NCBIfam" id="TIGR00229">
    <property type="entry name" value="sensory_box"/>
    <property type="match status" value="1"/>
</dbReference>
<comment type="caution">
    <text evidence="12">The sequence shown here is derived from an EMBL/GenBank/DDBJ whole genome shotgun (WGS) entry which is preliminary data.</text>
</comment>
<dbReference type="InterPro" id="IPR035965">
    <property type="entry name" value="PAS-like_dom_sf"/>
</dbReference>
<dbReference type="InterPro" id="IPR003661">
    <property type="entry name" value="HisK_dim/P_dom"/>
</dbReference>
<dbReference type="InterPro" id="IPR004358">
    <property type="entry name" value="Sig_transdc_His_kin-like_C"/>
</dbReference>
<dbReference type="Proteomes" id="UP001430614">
    <property type="component" value="Unassembled WGS sequence"/>
</dbReference>
<evidence type="ECO:0000313" key="13">
    <source>
        <dbReference type="Proteomes" id="UP001430614"/>
    </source>
</evidence>
<dbReference type="InterPro" id="IPR000014">
    <property type="entry name" value="PAS"/>
</dbReference>
<dbReference type="SUPFAM" id="SSF55874">
    <property type="entry name" value="ATPase domain of HSP90 chaperone/DNA topoisomerase II/histidine kinase"/>
    <property type="match status" value="1"/>
</dbReference>
<dbReference type="Gene3D" id="3.30.450.20">
    <property type="entry name" value="PAS domain"/>
    <property type="match status" value="1"/>
</dbReference>
<evidence type="ECO:0000259" key="11">
    <source>
        <dbReference type="PROSITE" id="PS50112"/>
    </source>
</evidence>
<dbReference type="SUPFAM" id="SSF47384">
    <property type="entry name" value="Homodimeric domain of signal transducing histidine kinase"/>
    <property type="match status" value="1"/>
</dbReference>
<comment type="catalytic activity">
    <reaction evidence="1">
        <text>ATP + protein L-histidine = ADP + protein N-phospho-L-histidine.</text>
        <dbReference type="EC" id="2.7.13.3"/>
    </reaction>
</comment>
<dbReference type="SMART" id="SM00387">
    <property type="entry name" value="HATPase_c"/>
    <property type="match status" value="1"/>
</dbReference>
<keyword evidence="7" id="KW-0067">ATP-binding</keyword>
<gene>
    <name evidence="12" type="ORF">LJ655_15295</name>
</gene>
<dbReference type="Gene3D" id="3.30.565.10">
    <property type="entry name" value="Histidine kinase-like ATPase, C-terminal domain"/>
    <property type="match status" value="1"/>
</dbReference>
<evidence type="ECO:0000256" key="7">
    <source>
        <dbReference type="ARBA" id="ARBA00022840"/>
    </source>
</evidence>
<dbReference type="InterPro" id="IPR036097">
    <property type="entry name" value="HisK_dim/P_sf"/>
</dbReference>
<dbReference type="SMART" id="SM00388">
    <property type="entry name" value="HisKA"/>
    <property type="match status" value="1"/>
</dbReference>
<proteinExistence type="predicted"/>
<name>A0ABS8KEP6_9BURK</name>
<evidence type="ECO:0000256" key="1">
    <source>
        <dbReference type="ARBA" id="ARBA00000085"/>
    </source>
</evidence>
<dbReference type="Pfam" id="PF13188">
    <property type="entry name" value="PAS_8"/>
    <property type="match status" value="1"/>
</dbReference>
<evidence type="ECO:0000256" key="4">
    <source>
        <dbReference type="ARBA" id="ARBA00022679"/>
    </source>
</evidence>
<dbReference type="EMBL" id="JAJITC010000007">
    <property type="protein sequence ID" value="MCC8403237.1"/>
    <property type="molecule type" value="Genomic_DNA"/>
</dbReference>
<dbReference type="Pfam" id="PF00512">
    <property type="entry name" value="HisKA"/>
    <property type="match status" value="1"/>
</dbReference>
<dbReference type="InterPro" id="IPR005467">
    <property type="entry name" value="His_kinase_dom"/>
</dbReference>
<sequence>MGIFPGKRHKHGNRPVIRYKWPILNSSHQMYKVPIMRIRFHWDPEVPMINLIMHGRHLAIGVAEIFTALYAQPRDTLQTRDSHADTAFTGAPQLSGHDSSAQSSSRHHRFQHLRSIPGTSSRQRSRDAHEPRPSVPTWRRCVVTCAAWLRGDHDRSARRMLDARTPLRETLEMLPVPIVTVDQRDQIIFANERAAQLFGYTREELVGAPSARLFPSGGLNTDRPEPGDHGMKIKVPGDSTTQILMARRSDGGGFRAQAETTRCRVHDQELRVTAISDCSARGEVDGTTKELAHLSRVSSLGELAGSLAHELKQPLTAILFNAQAARKFIDAETTNVVELRAALEDIVADNCRANDVLQRIRALVRKGDVELQLLDLGNVVRDVEILVHSDALTRGVSTSFDIPENLALICGDRVQLQQVILNLLLNAFDAVKDCPAADRVVETMVREEPGGLIRITVKDRGQGLAVDSMERIFRPFFTTKPQGLGLGLSISRTFVTAHRGQLWAENNEGKGASFHVALPVATDIRQGRAP</sequence>
<dbReference type="Gene3D" id="1.10.287.130">
    <property type="match status" value="1"/>
</dbReference>
<evidence type="ECO:0000256" key="3">
    <source>
        <dbReference type="ARBA" id="ARBA00022553"/>
    </source>
</evidence>
<dbReference type="InterPro" id="IPR003594">
    <property type="entry name" value="HATPase_dom"/>
</dbReference>
<dbReference type="Pfam" id="PF02518">
    <property type="entry name" value="HATPase_c"/>
    <property type="match status" value="1"/>
</dbReference>
<dbReference type="RefSeq" id="WP_230562091.1">
    <property type="nucleotide sequence ID" value="NZ_JAJITC010000007.1"/>
</dbReference>
<reference evidence="12 13" key="1">
    <citation type="submission" date="2021-11" db="EMBL/GenBank/DDBJ databases">
        <authorList>
            <person name="Oh E.-T."/>
            <person name="Kim S.-B."/>
        </authorList>
    </citation>
    <scope>NUCLEOTIDE SEQUENCE [LARGE SCALE GENOMIC DNA]</scope>
    <source>
        <strain evidence="12 13">MMS20-SJTN17</strain>
    </source>
</reference>